<name>A0A1F7YQ48_9BACT</name>
<comment type="caution">
    <text evidence="3">The sequence shown here is derived from an EMBL/GenBank/DDBJ whole genome shotgun (WGS) entry which is preliminary data.</text>
</comment>
<dbReference type="AlphaFoldDB" id="A0A1F7YQ48"/>
<keyword evidence="2" id="KW-1133">Transmembrane helix</keyword>
<dbReference type="Proteomes" id="UP000177263">
    <property type="component" value="Unassembled WGS sequence"/>
</dbReference>
<accession>A0A1F7YQ48</accession>
<evidence type="ECO:0000256" key="1">
    <source>
        <dbReference type="SAM" id="MobiDB-lite"/>
    </source>
</evidence>
<dbReference type="STRING" id="1802500.A2801_02070"/>
<feature type="compositionally biased region" description="Polar residues" evidence="1">
    <location>
        <begin position="1"/>
        <end position="22"/>
    </location>
</feature>
<feature type="region of interest" description="Disordered" evidence="1">
    <location>
        <begin position="1"/>
        <end position="66"/>
    </location>
</feature>
<gene>
    <name evidence="3" type="ORF">A2801_02070</name>
</gene>
<dbReference type="EMBL" id="MGGM01000015">
    <property type="protein sequence ID" value="OGM29290.1"/>
    <property type="molecule type" value="Genomic_DNA"/>
</dbReference>
<reference evidence="3 4" key="1">
    <citation type="journal article" date="2016" name="Nat. Commun.">
        <title>Thousands of microbial genomes shed light on interconnected biogeochemical processes in an aquifer system.</title>
        <authorList>
            <person name="Anantharaman K."/>
            <person name="Brown C.T."/>
            <person name="Hug L.A."/>
            <person name="Sharon I."/>
            <person name="Castelle C.J."/>
            <person name="Probst A.J."/>
            <person name="Thomas B.C."/>
            <person name="Singh A."/>
            <person name="Wilkins M.J."/>
            <person name="Karaoz U."/>
            <person name="Brodie E.L."/>
            <person name="Williams K.H."/>
            <person name="Hubbard S.S."/>
            <person name="Banfield J.F."/>
        </authorList>
    </citation>
    <scope>NUCLEOTIDE SEQUENCE [LARGE SCALE GENOMIC DNA]</scope>
</reference>
<protein>
    <submittedName>
        <fullName evidence="3">Uncharacterized protein</fullName>
    </submittedName>
</protein>
<organism evidence="3 4">
    <name type="scientific">Candidatus Woesebacteria bacterium RIFCSPHIGHO2_01_FULL_41_10</name>
    <dbReference type="NCBI Taxonomy" id="1802500"/>
    <lineage>
        <taxon>Bacteria</taxon>
        <taxon>Candidatus Woeseibacteriota</taxon>
    </lineage>
</organism>
<feature type="compositionally biased region" description="Polar residues" evidence="1">
    <location>
        <begin position="37"/>
        <end position="54"/>
    </location>
</feature>
<feature type="transmembrane region" description="Helical" evidence="2">
    <location>
        <begin position="98"/>
        <end position="118"/>
    </location>
</feature>
<sequence>MDTSADSSNSSPQSTDIPTFGSTPPIDDSASPPMNVPISSLNEADTSSNSSTFIPTPDTPEPVSNDPVQQLVDQAQVEAPVVATKNTGGSGGSRTKRVFALLGVFLMIGGVSTGVYLVGRQQLSQTSAWDCGLYNFDVDINGVVTATNESSADEPAEKADIFINGELVAENVDVPALDSGRSKTIATVEVPSTGFNWSVQGKPDCGDSGIHEVVLSCPIDTGDGIFIDLTNSKVLRSDQDQSAAIEGPRSVSIPAGNYSVTLASYDGGHPEGQAQLNERWFARFTNTSGGVIAESSPINDLPEDQQFFTERVNGNLSFSQDATNITAVHAAYPDTTNPNSVQPVCLVLTPSEETTAQCNDVIAYDTSWNQLSLTELQALEPGNIVRFAVSGTASSGTFTKARFSINGGTPDETTTKRPGTEEFYVQYEIADDDVQISVTAEVEHSELGWL</sequence>
<evidence type="ECO:0000313" key="4">
    <source>
        <dbReference type="Proteomes" id="UP000177263"/>
    </source>
</evidence>
<evidence type="ECO:0000313" key="3">
    <source>
        <dbReference type="EMBL" id="OGM29290.1"/>
    </source>
</evidence>
<evidence type="ECO:0000256" key="2">
    <source>
        <dbReference type="SAM" id="Phobius"/>
    </source>
</evidence>
<keyword evidence="2" id="KW-0472">Membrane</keyword>
<keyword evidence="2" id="KW-0812">Transmembrane</keyword>
<proteinExistence type="predicted"/>